<sequence>MARFNLANSEIPERKKVWQHQHQAEELRQHLYQDPEHRLPRLLHLQHPPPLHQQEVEERHQPLNANQSA</sequence>
<gene>
    <name evidence="2" type="ORF">A3D56_02175</name>
</gene>
<feature type="region of interest" description="Disordered" evidence="1">
    <location>
        <begin position="46"/>
        <end position="69"/>
    </location>
</feature>
<dbReference type="AlphaFoldDB" id="A0A1G2MUY8"/>
<name>A0A1G2MUY8_9BACT</name>
<accession>A0A1G2MUY8</accession>
<reference evidence="2 3" key="1">
    <citation type="journal article" date="2016" name="Nat. Commun.">
        <title>Thousands of microbial genomes shed light on interconnected biogeochemical processes in an aquifer system.</title>
        <authorList>
            <person name="Anantharaman K."/>
            <person name="Brown C.T."/>
            <person name="Hug L.A."/>
            <person name="Sharon I."/>
            <person name="Castelle C.J."/>
            <person name="Probst A.J."/>
            <person name="Thomas B.C."/>
            <person name="Singh A."/>
            <person name="Wilkins M.J."/>
            <person name="Karaoz U."/>
            <person name="Brodie E.L."/>
            <person name="Williams K.H."/>
            <person name="Hubbard S.S."/>
            <person name="Banfield J.F."/>
        </authorList>
    </citation>
    <scope>NUCLEOTIDE SEQUENCE [LARGE SCALE GENOMIC DNA]</scope>
</reference>
<evidence type="ECO:0000256" key="1">
    <source>
        <dbReference type="SAM" id="MobiDB-lite"/>
    </source>
</evidence>
<organism evidence="2 3">
    <name type="scientific">Candidatus Taylorbacteria bacterium RIFCSPHIGHO2_02_FULL_45_35</name>
    <dbReference type="NCBI Taxonomy" id="1802311"/>
    <lineage>
        <taxon>Bacteria</taxon>
        <taxon>Candidatus Tayloriibacteriota</taxon>
    </lineage>
</organism>
<protein>
    <submittedName>
        <fullName evidence="2">Uncharacterized protein</fullName>
    </submittedName>
</protein>
<comment type="caution">
    <text evidence="2">The sequence shown here is derived from an EMBL/GenBank/DDBJ whole genome shotgun (WGS) entry which is preliminary data.</text>
</comment>
<proteinExistence type="predicted"/>
<dbReference type="Proteomes" id="UP000177943">
    <property type="component" value="Unassembled WGS sequence"/>
</dbReference>
<evidence type="ECO:0000313" key="2">
    <source>
        <dbReference type="EMBL" id="OHA27675.1"/>
    </source>
</evidence>
<dbReference type="EMBL" id="MHRP01000006">
    <property type="protein sequence ID" value="OHA27675.1"/>
    <property type="molecule type" value="Genomic_DNA"/>
</dbReference>
<evidence type="ECO:0000313" key="3">
    <source>
        <dbReference type="Proteomes" id="UP000177943"/>
    </source>
</evidence>